<dbReference type="KEGG" id="lak:106151616"/>
<dbReference type="RefSeq" id="XP_013380421.1">
    <property type="nucleotide sequence ID" value="XM_013524967.2"/>
</dbReference>
<evidence type="ECO:0000256" key="5">
    <source>
        <dbReference type="ARBA" id="ARBA00022705"/>
    </source>
</evidence>
<dbReference type="InterPro" id="IPR000969">
    <property type="entry name" value="SSRP1/POB3"/>
</dbReference>
<dbReference type="PANTHER" id="PTHR45849">
    <property type="entry name" value="FACT COMPLEX SUBUNIT SSRP1"/>
    <property type="match status" value="1"/>
</dbReference>
<evidence type="ECO:0000313" key="19">
    <source>
        <dbReference type="RefSeq" id="XP_013380421.1"/>
    </source>
</evidence>
<evidence type="ECO:0000256" key="10">
    <source>
        <dbReference type="ARBA" id="ARBA00023163"/>
    </source>
</evidence>
<evidence type="ECO:0000256" key="13">
    <source>
        <dbReference type="ARBA" id="ARBA00058159"/>
    </source>
</evidence>
<keyword evidence="7" id="KW-0694">RNA-binding</keyword>
<evidence type="ECO:0000256" key="14">
    <source>
        <dbReference type="PROSITE-ProRule" id="PRU00267"/>
    </source>
</evidence>
<dbReference type="FunFam" id="2.30.29.150:FF:000001">
    <property type="entry name" value="Fact complex subunit ssrp1"/>
    <property type="match status" value="1"/>
</dbReference>
<dbReference type="AlphaFoldDB" id="A0A1S3H4M6"/>
<dbReference type="FunFam" id="2.30.29.220:FF:000001">
    <property type="entry name" value="FACT complex subunit SSRP1"/>
    <property type="match status" value="1"/>
</dbReference>
<feature type="compositionally biased region" description="Basic and acidic residues" evidence="16">
    <location>
        <begin position="527"/>
        <end position="538"/>
    </location>
</feature>
<dbReference type="CDD" id="cd13231">
    <property type="entry name" value="PH2_SSRP1-like"/>
    <property type="match status" value="1"/>
</dbReference>
<dbReference type="SUPFAM" id="SSF47095">
    <property type="entry name" value="HMG-box"/>
    <property type="match status" value="1"/>
</dbReference>
<dbReference type="FunFam" id="1.10.30.10:FF:000036">
    <property type="entry name" value="high mobility group protein D"/>
    <property type="match status" value="1"/>
</dbReference>
<keyword evidence="10 15" id="KW-0804">Transcription</keyword>
<dbReference type="InterPro" id="IPR011993">
    <property type="entry name" value="PH-like_dom_sf"/>
</dbReference>
<dbReference type="InterPro" id="IPR038167">
    <property type="entry name" value="SSRP1_sf"/>
</dbReference>
<dbReference type="Pfam" id="PF08512">
    <property type="entry name" value="Rttp106-like_middle"/>
    <property type="match status" value="1"/>
</dbReference>
<dbReference type="GO" id="GO:0003677">
    <property type="term" value="F:DNA binding"/>
    <property type="evidence" value="ECO:0007669"/>
    <property type="project" value="UniProtKB-UniRule"/>
</dbReference>
<sequence>MSDVLEYPDALQEVRGAMNPGRLKLQSNLVIFKNIKTGRVEQFPSSEVVKAQWLCRARGYCLKLRLENGSIHRFDGFKESDFEKLAPFLSKYYQKDLEKVDLSVRGWNYGVADFVGNSLHFSVHDKLAFEIPLSNVSHATTSKNEVTLEFHQNDDAPVSLMEVRFHIPSSSDNPDKDPVTEFHQNVLEKADIIQATGTAIATVEEIQCLTPRGRYDIKIYPTFLQLHGKTFDYKIPYNTVLRLFLLPHKDGRQMFFAVSLDPPIRQGQTRYPFLILLFNKDEETSLELGLSEEDIQEKYEGKLTKEMSGPMYEIVSRIMKACVNRKITVPGSFIGHSGTHAVGCSYKAATGFLYPLERGFMFVHKPPIHVRFDEVANVNFARSAANTRSFDFEVETKSGTIHTFVNIEKDEYGKLYDFVTSKGLGVKNIGSKKMTDDKYDELLDSEDEDEHDVYLERMKQEGKERAEDDDQDDDEDEDDDDYVAPESGSEVAEEFDTDFTSSSSEDEEGDGDDDKKKEKKEKKKKEKKEMKTKTVREGPRKKRKKEKKDPNAPKRPQSAYFLWLNEHREQIKRENPGISITEVSKKAGEMWKEVTDKTEWEQKAAAAKAEYEKAMEAYKAAKADADEEDEDSESPKAKKSKSPKKSSSSTKSPKKESKAGAGGEYKSKEFISSSEDSSTDSDDKPLKKKTKTEKEKKPKKEKEKKEKKQKKKEESESENEELPDDEEILSTPPSSGAGSGSGSGSDDDEDDD</sequence>
<feature type="compositionally biased region" description="Basic and acidic residues" evidence="16">
    <location>
        <begin position="692"/>
        <end position="714"/>
    </location>
</feature>
<dbReference type="GO" id="GO:0035101">
    <property type="term" value="C:FACT complex"/>
    <property type="evidence" value="ECO:0007669"/>
    <property type="project" value="TreeGrafter"/>
</dbReference>
<dbReference type="InterPro" id="IPR013719">
    <property type="entry name" value="RTT106/SPT16-like_middle_dom"/>
</dbReference>
<dbReference type="PRINTS" id="PR00887">
    <property type="entry name" value="SSRCOGNITION"/>
</dbReference>
<dbReference type="InterPro" id="IPR009071">
    <property type="entry name" value="HMG_box_dom"/>
</dbReference>
<keyword evidence="12 14" id="KW-0539">Nucleus</keyword>
<dbReference type="FunFam" id="2.30.29.30:FF:000098">
    <property type="entry name" value="Fact complex subunit ssrp1"/>
    <property type="match status" value="1"/>
</dbReference>
<evidence type="ECO:0000256" key="15">
    <source>
        <dbReference type="RuleBase" id="RU364013"/>
    </source>
</evidence>
<dbReference type="CDD" id="cd13230">
    <property type="entry name" value="PH1_SSRP1-like"/>
    <property type="match status" value="1"/>
</dbReference>
<dbReference type="Pfam" id="PF00505">
    <property type="entry name" value="HMG_box"/>
    <property type="match status" value="1"/>
</dbReference>
<dbReference type="FunCoup" id="A0A1S3H4M6">
    <property type="interactions" value="2751"/>
</dbReference>
<accession>A0A1S3H4M6</accession>
<evidence type="ECO:0000256" key="2">
    <source>
        <dbReference type="ARBA" id="ARBA00010060"/>
    </source>
</evidence>
<evidence type="ECO:0000256" key="12">
    <source>
        <dbReference type="ARBA" id="ARBA00023242"/>
    </source>
</evidence>
<evidence type="ECO:0000313" key="18">
    <source>
        <dbReference type="Proteomes" id="UP000085678"/>
    </source>
</evidence>
<dbReference type="FunFam" id="2.30.29.30:FF:000119">
    <property type="entry name" value="FACT complex subunit SSRP1"/>
    <property type="match status" value="1"/>
</dbReference>
<dbReference type="SUPFAM" id="SSF50729">
    <property type="entry name" value="PH domain-like"/>
    <property type="match status" value="1"/>
</dbReference>
<organism evidence="18 19">
    <name type="scientific">Lingula anatina</name>
    <name type="common">Brachiopod</name>
    <name type="synonym">Lingula unguis</name>
    <dbReference type="NCBI Taxonomy" id="7574"/>
    <lineage>
        <taxon>Eukaryota</taxon>
        <taxon>Metazoa</taxon>
        <taxon>Spiralia</taxon>
        <taxon>Lophotrochozoa</taxon>
        <taxon>Brachiopoda</taxon>
        <taxon>Linguliformea</taxon>
        <taxon>Lingulata</taxon>
        <taxon>Lingulida</taxon>
        <taxon>Linguloidea</taxon>
        <taxon>Lingulidae</taxon>
        <taxon>Lingula</taxon>
    </lineage>
</organism>
<dbReference type="GO" id="GO:0042393">
    <property type="term" value="F:histone binding"/>
    <property type="evidence" value="ECO:0007669"/>
    <property type="project" value="TreeGrafter"/>
</dbReference>
<dbReference type="GO" id="GO:0031491">
    <property type="term" value="F:nucleosome binding"/>
    <property type="evidence" value="ECO:0007669"/>
    <property type="project" value="TreeGrafter"/>
</dbReference>
<dbReference type="STRING" id="7574.A0A1S3H4M6"/>
<dbReference type="SMART" id="SM01287">
    <property type="entry name" value="Rtt106"/>
    <property type="match status" value="1"/>
</dbReference>
<dbReference type="InterPro" id="IPR035417">
    <property type="entry name" value="SSRP1/POB3_N"/>
</dbReference>
<dbReference type="InterPro" id="IPR050454">
    <property type="entry name" value="RTT106/SSRP1_HistChap/FACT"/>
</dbReference>
<evidence type="ECO:0000256" key="4">
    <source>
        <dbReference type="ARBA" id="ARBA00022454"/>
    </source>
</evidence>
<evidence type="ECO:0000259" key="17">
    <source>
        <dbReference type="PROSITE" id="PS50118"/>
    </source>
</evidence>
<keyword evidence="4 15" id="KW-0158">Chromosome</keyword>
<dbReference type="Gene3D" id="2.30.29.30">
    <property type="entry name" value="Pleckstrin-homology domain (PH domain)/Phosphotyrosine-binding domain (PTB)"/>
    <property type="match status" value="2"/>
</dbReference>
<feature type="compositionally biased region" description="Acidic residues" evidence="16">
    <location>
        <begin position="467"/>
        <end position="483"/>
    </location>
</feature>
<dbReference type="InParanoid" id="A0A1S3H4M6"/>
<feature type="compositionally biased region" description="Basic residues" evidence="16">
    <location>
        <begin position="517"/>
        <end position="526"/>
    </location>
</feature>
<evidence type="ECO:0000256" key="6">
    <source>
        <dbReference type="ARBA" id="ARBA00022763"/>
    </source>
</evidence>
<keyword evidence="11 15" id="KW-0234">DNA repair</keyword>
<dbReference type="GO" id="GO:0003723">
    <property type="term" value="F:RNA binding"/>
    <property type="evidence" value="ECO:0007669"/>
    <property type="project" value="UniProtKB-KW"/>
</dbReference>
<keyword evidence="6 15" id="KW-0227">DNA damage</keyword>
<dbReference type="Gene3D" id="1.10.30.10">
    <property type="entry name" value="High mobility group box domain"/>
    <property type="match status" value="1"/>
</dbReference>
<evidence type="ECO:0000256" key="16">
    <source>
        <dbReference type="SAM" id="MobiDB-lite"/>
    </source>
</evidence>
<keyword evidence="18" id="KW-1185">Reference proteome</keyword>
<dbReference type="Gene3D" id="2.30.29.150">
    <property type="match status" value="1"/>
</dbReference>
<dbReference type="SMART" id="SM00398">
    <property type="entry name" value="HMG"/>
    <property type="match status" value="1"/>
</dbReference>
<keyword evidence="8 15" id="KW-0805">Transcription regulation</keyword>
<comment type="similarity">
    <text evidence="2 15">Belongs to the SSRP1 family.</text>
</comment>
<dbReference type="CDD" id="cd21994">
    <property type="entry name" value="HMG-box_SSRP1-like"/>
    <property type="match status" value="1"/>
</dbReference>
<evidence type="ECO:0000256" key="7">
    <source>
        <dbReference type="ARBA" id="ARBA00022884"/>
    </source>
</evidence>
<keyword evidence="9 14" id="KW-0238">DNA-binding</keyword>
<comment type="subcellular location">
    <subcellularLocation>
        <location evidence="1">Nucleus</location>
        <location evidence="1">Nucleolus</location>
    </subcellularLocation>
    <subcellularLocation>
        <location evidence="15">Nucleus</location>
    </subcellularLocation>
    <subcellularLocation>
        <location evidence="15">Chromosome</location>
    </subcellularLocation>
</comment>
<feature type="DNA-binding region" description="HMG box" evidence="14">
    <location>
        <begin position="553"/>
        <end position="619"/>
    </location>
</feature>
<feature type="domain" description="HMG box" evidence="17">
    <location>
        <begin position="553"/>
        <end position="619"/>
    </location>
</feature>
<dbReference type="GO" id="GO:0006281">
    <property type="term" value="P:DNA repair"/>
    <property type="evidence" value="ECO:0007669"/>
    <property type="project" value="UniProtKB-KW"/>
</dbReference>
<dbReference type="Pfam" id="PF03531">
    <property type="entry name" value="SSrecog"/>
    <property type="match status" value="1"/>
</dbReference>
<feature type="region of interest" description="Disordered" evidence="16">
    <location>
        <begin position="458"/>
        <end position="560"/>
    </location>
</feature>
<dbReference type="PANTHER" id="PTHR45849:SF1">
    <property type="entry name" value="FACT COMPLEX SUBUNIT SSRP1"/>
    <property type="match status" value="1"/>
</dbReference>
<feature type="region of interest" description="Disordered" evidence="16">
    <location>
        <begin position="617"/>
        <end position="752"/>
    </location>
</feature>
<name>A0A1S3H4M6_LINAN</name>
<evidence type="ECO:0000256" key="9">
    <source>
        <dbReference type="ARBA" id="ARBA00023125"/>
    </source>
</evidence>
<evidence type="ECO:0000256" key="8">
    <source>
        <dbReference type="ARBA" id="ARBA00023015"/>
    </source>
</evidence>
<evidence type="ECO:0000256" key="1">
    <source>
        <dbReference type="ARBA" id="ARBA00004604"/>
    </source>
</evidence>
<evidence type="ECO:0000256" key="11">
    <source>
        <dbReference type="ARBA" id="ARBA00023204"/>
    </source>
</evidence>
<dbReference type="PROSITE" id="PS50118">
    <property type="entry name" value="HMG_BOX_2"/>
    <property type="match status" value="1"/>
</dbReference>
<dbReference type="GO" id="GO:0005730">
    <property type="term" value="C:nucleolus"/>
    <property type="evidence" value="ECO:0007669"/>
    <property type="project" value="UniProtKB-SubCell"/>
</dbReference>
<dbReference type="Pfam" id="PF21103">
    <property type="entry name" value="PH1_SSRP1-like"/>
    <property type="match status" value="1"/>
</dbReference>
<evidence type="ECO:0000256" key="3">
    <source>
        <dbReference type="ARBA" id="ARBA00016104"/>
    </source>
</evidence>
<dbReference type="GO" id="GO:0006260">
    <property type="term" value="P:DNA replication"/>
    <property type="evidence" value="ECO:0007669"/>
    <property type="project" value="UniProtKB-KW"/>
</dbReference>
<dbReference type="InterPro" id="IPR024954">
    <property type="entry name" value="SSRP1_DD"/>
</dbReference>
<protein>
    <recommendedName>
        <fullName evidence="3 15">FACT complex subunit SSRP1</fullName>
    </recommendedName>
</protein>
<dbReference type="OrthoDB" id="498543at2759"/>
<dbReference type="InterPro" id="IPR036910">
    <property type="entry name" value="HMG_box_dom_sf"/>
</dbReference>
<dbReference type="InterPro" id="IPR048993">
    <property type="entry name" value="SSRP1-like_PH1"/>
</dbReference>
<feature type="compositionally biased region" description="Acidic residues" evidence="16">
    <location>
        <begin position="715"/>
        <end position="728"/>
    </location>
</feature>
<dbReference type="Gene3D" id="2.30.29.220">
    <property type="entry name" value="Structure-specific recognition protein (SSRP1)"/>
    <property type="match status" value="1"/>
</dbReference>
<gene>
    <name evidence="19" type="primary">LOC106151616</name>
</gene>
<dbReference type="GO" id="GO:1902275">
    <property type="term" value="P:regulation of chromatin organization"/>
    <property type="evidence" value="ECO:0007669"/>
    <property type="project" value="TreeGrafter"/>
</dbReference>
<keyword evidence="5 15" id="KW-0235">DNA replication</keyword>
<proteinExistence type="inferred from homology"/>
<comment type="function">
    <text evidence="13">Component of the FACT complex, a general chromatin factor that acts to reorganize nucleosomes. The FACT complex is involved in multiple processes that require DNA as a template such as mRNA elongation, DNA replication and DNA repair. During transcription elongation the FACT complex acts as a histone chaperone that both destabilizes and restores nucleosomal structure. It facilitates the passage of RNA polymerase II and transcription by promoting the dissociation of one histone H2A-H2B dimer from the nucleosome, then subsequently promotes the reestablishment of the nucleosome following the passage of RNA polymerase II. Binds specifically to single-stranded DNA and RNA with highest affinity for nucleotides G and U. The FACT complex is required for expression of Hox genes.</text>
</comment>
<dbReference type="Pfam" id="PF17292">
    <property type="entry name" value="POB3_N"/>
    <property type="match status" value="1"/>
</dbReference>
<dbReference type="GeneID" id="106151616"/>
<reference evidence="19" key="1">
    <citation type="submission" date="2025-08" db="UniProtKB">
        <authorList>
            <consortium name="RefSeq"/>
        </authorList>
    </citation>
    <scope>IDENTIFICATION</scope>
    <source>
        <tissue evidence="19">Gonads</tissue>
    </source>
</reference>
<dbReference type="Proteomes" id="UP000085678">
    <property type="component" value="Unplaced"/>
</dbReference>